<evidence type="ECO:0000256" key="8">
    <source>
        <dbReference type="ARBA" id="ARBA00022723"/>
    </source>
</evidence>
<evidence type="ECO:0000256" key="13">
    <source>
        <dbReference type="PIRSR" id="PIRSR000382-3"/>
    </source>
</evidence>
<organism evidence="16">
    <name type="scientific">Chromera velia CCMP2878</name>
    <dbReference type="NCBI Taxonomy" id="1169474"/>
    <lineage>
        <taxon>Eukaryota</taxon>
        <taxon>Sar</taxon>
        <taxon>Alveolata</taxon>
        <taxon>Colpodellida</taxon>
        <taxon>Chromeraceae</taxon>
        <taxon>Chromera</taxon>
    </lineage>
</organism>
<comment type="cofactor">
    <cofactor evidence="12">
        <name>Zn(2+)</name>
        <dbReference type="ChEBI" id="CHEBI:29105"/>
    </cofactor>
    <text evidence="12">Binds 2 Zn(2+) ions per subunit.</text>
</comment>
<dbReference type="CDD" id="cd03311">
    <property type="entry name" value="CIMS_C_terminal_like"/>
    <property type="match status" value="1"/>
</dbReference>
<dbReference type="Pfam" id="PF01717">
    <property type="entry name" value="Meth_synt_2"/>
    <property type="match status" value="1"/>
</dbReference>
<feature type="binding site" evidence="11">
    <location>
        <position position="101"/>
    </location>
    <ligand>
        <name>5-methyltetrahydropteroyltri-L-glutamate</name>
        <dbReference type="ChEBI" id="CHEBI:58207"/>
    </ligand>
</feature>
<evidence type="ECO:0000256" key="12">
    <source>
        <dbReference type="PIRSR" id="PIRSR000382-2"/>
    </source>
</evidence>
<dbReference type="PIRSF" id="PIRSF000382">
    <property type="entry name" value="MeTrfase_B12_ind"/>
    <property type="match status" value="1"/>
</dbReference>
<dbReference type="Gene3D" id="3.20.20.210">
    <property type="match status" value="2"/>
</dbReference>
<keyword evidence="5" id="KW-0489">Methyltransferase</keyword>
<feature type="binding site" evidence="12">
    <location>
        <position position="651"/>
    </location>
    <ligand>
        <name>Zn(2+)</name>
        <dbReference type="ChEBI" id="CHEBI:29105"/>
        <label>1</label>
        <note>catalytic</note>
    </ligand>
</feature>
<feature type="binding site" evidence="12">
    <location>
        <position position="649"/>
    </location>
    <ligand>
        <name>Zn(2+)</name>
        <dbReference type="ChEBI" id="CHEBI:29105"/>
        <label>1</label>
        <note>catalytic</note>
    </ligand>
</feature>
<dbReference type="InterPro" id="IPR006276">
    <property type="entry name" value="Cobalamin-indep_Met_synthase"/>
</dbReference>
<evidence type="ECO:0000259" key="15">
    <source>
        <dbReference type="Pfam" id="PF08267"/>
    </source>
</evidence>
<dbReference type="AlphaFoldDB" id="A0A0G4ICA8"/>
<dbReference type="InterPro" id="IPR002629">
    <property type="entry name" value="Met_Synth_C/arc"/>
</dbReference>
<dbReference type="NCBIfam" id="NF003556">
    <property type="entry name" value="PRK05222.1"/>
    <property type="match status" value="1"/>
</dbReference>
<dbReference type="GO" id="GO:0003871">
    <property type="term" value="F:5-methyltetrahydropteroyltriglutamate-homocysteine S-methyltransferase activity"/>
    <property type="evidence" value="ECO:0007669"/>
    <property type="project" value="UniProtKB-EC"/>
</dbReference>
<dbReference type="EMBL" id="CDMZ01005823">
    <property type="protein sequence ID" value="CEM54848.1"/>
    <property type="molecule type" value="Genomic_DNA"/>
</dbReference>
<keyword evidence="6" id="KW-0028">Amino-acid biosynthesis</keyword>
<evidence type="ECO:0000256" key="5">
    <source>
        <dbReference type="ARBA" id="ARBA00022603"/>
    </source>
</evidence>
<feature type="active site" description="Proton donor" evidence="13">
    <location>
        <position position="703"/>
    </location>
</feature>
<dbReference type="EC" id="2.1.1.14" evidence="4"/>
<sequence>MKTACEAFWAKKIPLKELLSISGQVHTTSLKDQLDAGVQYVGTGLHSLYDHVLDWTLRFGFIPDRFLPHASHASRDELRFLMARGSSGETALDMTKWYDTNYHNMTPEINASVLSRSATYTDLSDYVNLLKNAVSVAGSPARIAADVLGPVSFLERSSLDGVSFEEVLDSLLPVYKQTVEAIAALGVKRVHLHEPALVLARIAEHKWMRRAAERALADIKETASAMGLEMEIVLLTYYDDLTDSWDWISQLPVDGFGLDMTRGSNVDLIVKGQFPKDKSLVLGLIDGRSVWVDQNAIEMLEFVKSQPSMDRCKIVVGPSCPLLHLPIDLASEITEENRDAASKGSEAFVSCLSKATGLPEETAAGLRFARQKLKDLVQLAGASSAKAGQHAKVASLSKDEQKEVEAVGDVRRTTPYAERRLLQLNTLQSVVLPTSTIGSFPQTAEMRKERLKFRKGELSVSEYETKVDASIRECVEKQEALGLDVLVHGEPERSDMVEFFAEKMDGWLFTKKGWVQSYGSRYVRPPIVVGDIKRKGDAPMTVREFKVAQACTDKPVKGMLTGPTTILAWSFPRADISRAAQAFQIGRALRDEIADLQKAGCSVVQVDEPALRETLPLKKNRQAAYLLWATRAFRLSTVSAKPETHIVTHFCYSDFGEIADAIADLDADQVTIENSRSGMAMLKELRDCGAFARDFAPGVYDVHSPAIPSVETIAERLRLYLQEGAGGEGQKGSRVWVVPDCGLKTRKWDEVEPQLRNMVKAARLVRTEAAAAATNGKKSAVA</sequence>
<feature type="binding site" evidence="11">
    <location>
        <position position="607"/>
    </location>
    <ligand>
        <name>L-methionine</name>
        <dbReference type="ChEBI" id="CHEBI:57844"/>
    </ligand>
</feature>
<feature type="binding site" evidence="12">
    <location>
        <position position="741"/>
    </location>
    <ligand>
        <name>Zn(2+)</name>
        <dbReference type="ChEBI" id="CHEBI:29105"/>
        <label>1</label>
        <note>catalytic</note>
    </ligand>
</feature>
<keyword evidence="9 12" id="KW-0862">Zinc</keyword>
<dbReference type="PANTHER" id="PTHR30519">
    <property type="entry name" value="5-METHYLTETRAHYDROPTEROYLTRIGLUTAMATE--HOMOCYSTEINE METHYLTRANSFERASE"/>
    <property type="match status" value="1"/>
</dbReference>
<feature type="domain" description="Cobalamin-independent methionine synthase MetE N-terminal" evidence="15">
    <location>
        <begin position="1"/>
        <end position="294"/>
    </location>
</feature>
<accession>A0A0G4ICA8</accession>
<feature type="domain" description="Cobalamin-independent methionine synthase MetE C-terminal/archaeal" evidence="14">
    <location>
        <begin position="432"/>
        <end position="763"/>
    </location>
</feature>
<feature type="binding site" evidence="11">
    <location>
        <begin position="437"/>
        <end position="439"/>
    </location>
    <ligand>
        <name>L-methionine</name>
        <dbReference type="ChEBI" id="CHEBI:57844"/>
    </ligand>
</feature>
<comment type="pathway">
    <text evidence="2">Amino-acid biosynthesis; L-methionine biosynthesis via de novo pathway; L-methionine from L-homocysteine (MetE route): step 1/1.</text>
</comment>
<dbReference type="GO" id="GO:0009086">
    <property type="term" value="P:methionine biosynthetic process"/>
    <property type="evidence" value="ECO:0007669"/>
    <property type="project" value="UniProtKB-KW"/>
</dbReference>
<proteinExistence type="inferred from homology"/>
<evidence type="ECO:0000256" key="4">
    <source>
        <dbReference type="ARBA" id="ARBA00012034"/>
    </source>
</evidence>
<keyword evidence="8 12" id="KW-0479">Metal-binding</keyword>
<name>A0A0G4ICA8_9ALVE</name>
<feature type="binding site" evidence="11">
    <location>
        <position position="490"/>
    </location>
    <ligand>
        <name>L-methionine</name>
        <dbReference type="ChEBI" id="CHEBI:57844"/>
    </ligand>
</feature>
<evidence type="ECO:0000256" key="7">
    <source>
        <dbReference type="ARBA" id="ARBA00022679"/>
    </source>
</evidence>
<comment type="function">
    <text evidence="1">Catalyzes the transfer of a methyl group from 5-methyltetrahydrofolate to homocysteine resulting in methionine formation.</text>
</comment>
<feature type="binding site" evidence="11">
    <location>
        <position position="607"/>
    </location>
    <ligand>
        <name>L-homocysteine</name>
        <dbReference type="ChEBI" id="CHEBI:58199"/>
    </ligand>
</feature>
<evidence type="ECO:0000259" key="14">
    <source>
        <dbReference type="Pfam" id="PF01717"/>
    </source>
</evidence>
<gene>
    <name evidence="16" type="ORF">Cvel_13093</name>
</gene>
<keyword evidence="7" id="KW-0808">Transferase</keyword>
<protein>
    <recommendedName>
        <fullName evidence="4">5-methyltetrahydropteroyltriglutamate--homocysteine S-methyltransferase</fullName>
        <ecNumber evidence="4">2.1.1.14</ecNumber>
    </recommendedName>
</protein>
<feature type="binding site" evidence="12">
    <location>
        <position position="673"/>
    </location>
    <ligand>
        <name>Zn(2+)</name>
        <dbReference type="ChEBI" id="CHEBI:29105"/>
        <label>1</label>
        <note>catalytic</note>
    </ligand>
</feature>
<evidence type="ECO:0000256" key="11">
    <source>
        <dbReference type="PIRSR" id="PIRSR000382-1"/>
    </source>
</evidence>
<dbReference type="GO" id="GO:0032259">
    <property type="term" value="P:methylation"/>
    <property type="evidence" value="ECO:0007669"/>
    <property type="project" value="UniProtKB-KW"/>
</dbReference>
<evidence type="ECO:0000256" key="2">
    <source>
        <dbReference type="ARBA" id="ARBA00004681"/>
    </source>
</evidence>
<dbReference type="UniPathway" id="UPA00051">
    <property type="reaction ID" value="UER00082"/>
</dbReference>
<dbReference type="InterPro" id="IPR013215">
    <property type="entry name" value="Cbl-indep_Met_Synth_N"/>
</dbReference>
<feature type="binding site" evidence="11">
    <location>
        <position position="569"/>
    </location>
    <ligand>
        <name>5-methyltetrahydropteroyltri-L-glutamate</name>
        <dbReference type="ChEBI" id="CHEBI:58207"/>
    </ligand>
</feature>
<evidence type="ECO:0000256" key="6">
    <source>
        <dbReference type="ARBA" id="ARBA00022605"/>
    </source>
</evidence>
<evidence type="ECO:0000256" key="3">
    <source>
        <dbReference type="ARBA" id="ARBA00009553"/>
    </source>
</evidence>
<evidence type="ECO:0000256" key="1">
    <source>
        <dbReference type="ARBA" id="ARBA00002777"/>
    </source>
</evidence>
<dbReference type="InterPro" id="IPR038071">
    <property type="entry name" value="UROD/MetE-like_sf"/>
</dbReference>
<dbReference type="GO" id="GO:0008270">
    <property type="term" value="F:zinc ion binding"/>
    <property type="evidence" value="ECO:0007669"/>
    <property type="project" value="InterPro"/>
</dbReference>
<evidence type="ECO:0000256" key="9">
    <source>
        <dbReference type="ARBA" id="ARBA00022833"/>
    </source>
</evidence>
<reference evidence="16" key="1">
    <citation type="submission" date="2014-11" db="EMBL/GenBank/DDBJ databases">
        <authorList>
            <person name="Otto D Thomas"/>
            <person name="Naeem Raeece"/>
        </authorList>
    </citation>
    <scope>NUCLEOTIDE SEQUENCE</scope>
</reference>
<feature type="binding site" evidence="12">
    <location>
        <position position="664"/>
    </location>
    <ligand>
        <name>Zn(2+)</name>
        <dbReference type="ChEBI" id="CHEBI:29105"/>
        <label>1</label>
        <note>catalytic</note>
    </ligand>
</feature>
<dbReference type="SUPFAM" id="SSF51726">
    <property type="entry name" value="UROD/MetE-like"/>
    <property type="match status" value="2"/>
</dbReference>
<feature type="binding site" evidence="11">
    <location>
        <position position="2"/>
    </location>
    <ligand>
        <name>5-methyltetrahydropteroyltri-L-glutamate</name>
        <dbReference type="ChEBI" id="CHEBI:58207"/>
    </ligand>
</feature>
<dbReference type="VEuPathDB" id="CryptoDB:Cvel_13093"/>
<evidence type="ECO:0000256" key="10">
    <source>
        <dbReference type="ARBA" id="ARBA00023167"/>
    </source>
</evidence>
<dbReference type="Pfam" id="PF08267">
    <property type="entry name" value="Meth_synt_1"/>
    <property type="match status" value="1"/>
</dbReference>
<keyword evidence="10" id="KW-0486">Methionine biosynthesis</keyword>
<comment type="similarity">
    <text evidence="3">Belongs to the vitamin-B12 independent methionine synthase family.</text>
</comment>
<evidence type="ECO:0000313" key="16">
    <source>
        <dbReference type="EMBL" id="CEM54848.1"/>
    </source>
</evidence>